<keyword evidence="2" id="KW-1185">Reference proteome</keyword>
<gene>
    <name evidence="1" type="ORF">BDM02DRAFT_3137022</name>
</gene>
<organism evidence="1 2">
    <name type="scientific">Thelephora ganbajun</name>
    <name type="common">Ganba fungus</name>
    <dbReference type="NCBI Taxonomy" id="370292"/>
    <lineage>
        <taxon>Eukaryota</taxon>
        <taxon>Fungi</taxon>
        <taxon>Dikarya</taxon>
        <taxon>Basidiomycota</taxon>
        <taxon>Agaricomycotina</taxon>
        <taxon>Agaricomycetes</taxon>
        <taxon>Thelephorales</taxon>
        <taxon>Thelephoraceae</taxon>
        <taxon>Thelephora</taxon>
    </lineage>
</organism>
<sequence length="385" mass="42314">MVLQPSNKNNVLKKRSSAKSSENIPPVKLRTVSSSLKDASRRRRARVAGNFSTTSNFATNKQAYAQHIKQRKMKSSSSKALRFHFESFSIPVQDVEMKDIQPTTQQIMEKTTVQLPRHLARPDYKEISRETLTAIDPELTKTPVEYIHEGLTALGPEMYKVLGGVKPAPLPQSPALPQELAIVINDLSSEMPSHMLAVYSSQTNNTASNRRSKVTLYPSHNIVLAAHCANLPPLRSITHPAPKVAGSSITVPVVPLCIPAAELYAPLSMYLYTKRADLLLQSLLPVVPPTPINVYASPDETPEEAARQQQKILSFARQLAATYTPHALLQYAMRVNGLWRNVCALGIFDSGIWETIDTAWEVLLLALGMATGNLDKVMGGPTSSS</sequence>
<dbReference type="EMBL" id="MU117968">
    <property type="protein sequence ID" value="KAF9652551.1"/>
    <property type="molecule type" value="Genomic_DNA"/>
</dbReference>
<protein>
    <submittedName>
        <fullName evidence="1">Uncharacterized protein</fullName>
    </submittedName>
</protein>
<evidence type="ECO:0000313" key="1">
    <source>
        <dbReference type="EMBL" id="KAF9652551.1"/>
    </source>
</evidence>
<comment type="caution">
    <text evidence="1">The sequence shown here is derived from an EMBL/GenBank/DDBJ whole genome shotgun (WGS) entry which is preliminary data.</text>
</comment>
<name>A0ACB6ZSB0_THEGA</name>
<proteinExistence type="predicted"/>
<accession>A0ACB6ZSB0</accession>
<reference evidence="1" key="2">
    <citation type="journal article" date="2020" name="Nat. Commun.">
        <title>Large-scale genome sequencing of mycorrhizal fungi provides insights into the early evolution of symbiotic traits.</title>
        <authorList>
            <person name="Miyauchi S."/>
            <person name="Kiss E."/>
            <person name="Kuo A."/>
            <person name="Drula E."/>
            <person name="Kohler A."/>
            <person name="Sanchez-Garcia M."/>
            <person name="Morin E."/>
            <person name="Andreopoulos B."/>
            <person name="Barry K.W."/>
            <person name="Bonito G."/>
            <person name="Buee M."/>
            <person name="Carver A."/>
            <person name="Chen C."/>
            <person name="Cichocki N."/>
            <person name="Clum A."/>
            <person name="Culley D."/>
            <person name="Crous P.W."/>
            <person name="Fauchery L."/>
            <person name="Girlanda M."/>
            <person name="Hayes R.D."/>
            <person name="Keri Z."/>
            <person name="LaButti K."/>
            <person name="Lipzen A."/>
            <person name="Lombard V."/>
            <person name="Magnuson J."/>
            <person name="Maillard F."/>
            <person name="Murat C."/>
            <person name="Nolan M."/>
            <person name="Ohm R.A."/>
            <person name="Pangilinan J."/>
            <person name="Pereira M.F."/>
            <person name="Perotto S."/>
            <person name="Peter M."/>
            <person name="Pfister S."/>
            <person name="Riley R."/>
            <person name="Sitrit Y."/>
            <person name="Stielow J.B."/>
            <person name="Szollosi G."/>
            <person name="Zifcakova L."/>
            <person name="Stursova M."/>
            <person name="Spatafora J.W."/>
            <person name="Tedersoo L."/>
            <person name="Vaario L.M."/>
            <person name="Yamada A."/>
            <person name="Yan M."/>
            <person name="Wang P."/>
            <person name="Xu J."/>
            <person name="Bruns T."/>
            <person name="Baldrian P."/>
            <person name="Vilgalys R."/>
            <person name="Dunand C."/>
            <person name="Henrissat B."/>
            <person name="Grigoriev I.V."/>
            <person name="Hibbett D."/>
            <person name="Nagy L.G."/>
            <person name="Martin F.M."/>
        </authorList>
    </citation>
    <scope>NUCLEOTIDE SEQUENCE</scope>
    <source>
        <strain evidence="1">P2</strain>
    </source>
</reference>
<evidence type="ECO:0000313" key="2">
    <source>
        <dbReference type="Proteomes" id="UP000886501"/>
    </source>
</evidence>
<reference evidence="1" key="1">
    <citation type="submission" date="2019-10" db="EMBL/GenBank/DDBJ databases">
        <authorList>
            <consortium name="DOE Joint Genome Institute"/>
            <person name="Kuo A."/>
            <person name="Miyauchi S."/>
            <person name="Kiss E."/>
            <person name="Drula E."/>
            <person name="Kohler A."/>
            <person name="Sanchez-Garcia M."/>
            <person name="Andreopoulos B."/>
            <person name="Barry K.W."/>
            <person name="Bonito G."/>
            <person name="Buee M."/>
            <person name="Carver A."/>
            <person name="Chen C."/>
            <person name="Cichocki N."/>
            <person name="Clum A."/>
            <person name="Culley D."/>
            <person name="Crous P.W."/>
            <person name="Fauchery L."/>
            <person name="Girlanda M."/>
            <person name="Hayes R."/>
            <person name="Keri Z."/>
            <person name="Labutti K."/>
            <person name="Lipzen A."/>
            <person name="Lombard V."/>
            <person name="Magnuson J."/>
            <person name="Maillard F."/>
            <person name="Morin E."/>
            <person name="Murat C."/>
            <person name="Nolan M."/>
            <person name="Ohm R."/>
            <person name="Pangilinan J."/>
            <person name="Pereira M."/>
            <person name="Perotto S."/>
            <person name="Peter M."/>
            <person name="Riley R."/>
            <person name="Sitrit Y."/>
            <person name="Stielow B."/>
            <person name="Szollosi G."/>
            <person name="Zifcakova L."/>
            <person name="Stursova M."/>
            <person name="Spatafora J.W."/>
            <person name="Tedersoo L."/>
            <person name="Vaario L.-M."/>
            <person name="Yamada A."/>
            <person name="Yan M."/>
            <person name="Wang P."/>
            <person name="Xu J."/>
            <person name="Bruns T."/>
            <person name="Baldrian P."/>
            <person name="Vilgalys R."/>
            <person name="Henrissat B."/>
            <person name="Grigoriev I.V."/>
            <person name="Hibbett D."/>
            <person name="Nagy L.G."/>
            <person name="Martin F.M."/>
        </authorList>
    </citation>
    <scope>NUCLEOTIDE SEQUENCE</scope>
    <source>
        <strain evidence="1">P2</strain>
    </source>
</reference>
<dbReference type="Proteomes" id="UP000886501">
    <property type="component" value="Unassembled WGS sequence"/>
</dbReference>